<dbReference type="Gene3D" id="1.10.10.10">
    <property type="entry name" value="Winged helix-like DNA-binding domain superfamily/Winged helix DNA-binding domain"/>
    <property type="match status" value="1"/>
</dbReference>
<feature type="domain" description="HTH hxlR-type" evidence="4">
    <location>
        <begin position="6"/>
        <end position="117"/>
    </location>
</feature>
<dbReference type="GO" id="GO:0003677">
    <property type="term" value="F:DNA binding"/>
    <property type="evidence" value="ECO:0007669"/>
    <property type="project" value="UniProtKB-KW"/>
</dbReference>
<dbReference type="RefSeq" id="WP_027008692.1">
    <property type="nucleotide sequence ID" value="NZ_CP091521.1"/>
</dbReference>
<dbReference type="Pfam" id="PF01638">
    <property type="entry name" value="HxlR"/>
    <property type="match status" value="1"/>
</dbReference>
<dbReference type="InterPro" id="IPR011991">
    <property type="entry name" value="ArsR-like_HTH"/>
</dbReference>
<accession>A0A8T9MVR2</accession>
<gene>
    <name evidence="5" type="ORF">LVJ77_02995</name>
</gene>
<keyword evidence="3" id="KW-0804">Transcription</keyword>
<reference evidence="5" key="2">
    <citation type="submission" date="2024-09" db="EMBL/GenBank/DDBJ databases">
        <authorList>
            <person name="Veyrier F.J."/>
        </authorList>
    </citation>
    <scope>NUCLEOTIDE SEQUENCE</scope>
    <source>
        <strain evidence="5">17694</strain>
    </source>
</reference>
<proteinExistence type="predicted"/>
<name>A0A8T9MVR2_9NEIS</name>
<keyword evidence="1" id="KW-0805">Transcription regulation</keyword>
<dbReference type="PROSITE" id="PS51118">
    <property type="entry name" value="HTH_HXLR"/>
    <property type="match status" value="1"/>
</dbReference>
<dbReference type="InterPro" id="IPR036390">
    <property type="entry name" value="WH_DNA-bd_sf"/>
</dbReference>
<dbReference type="SUPFAM" id="SSF46785">
    <property type="entry name" value="Winged helix' DNA-binding domain"/>
    <property type="match status" value="1"/>
</dbReference>
<evidence type="ECO:0000256" key="2">
    <source>
        <dbReference type="ARBA" id="ARBA00023125"/>
    </source>
</evidence>
<keyword evidence="2" id="KW-0238">DNA-binding</keyword>
<sequence>MQQNWCGSSESELAAYRQTVCQALRMLEGKWKIVIIFRLMEAGQPVRFSELARQIDGISQKMLIQQLKSLEQDGLLQRTVYPQVPPRVEYALSEWGWDLSDAVKALIVWEERRPPSV</sequence>
<evidence type="ECO:0000259" key="4">
    <source>
        <dbReference type="PROSITE" id="PS51118"/>
    </source>
</evidence>
<keyword evidence="6" id="KW-1185">Reference proteome</keyword>
<dbReference type="KEGG" id="ckh:LVJ77_02995"/>
<dbReference type="GO" id="GO:0006355">
    <property type="term" value="P:regulation of DNA-templated transcription"/>
    <property type="evidence" value="ECO:0007669"/>
    <property type="project" value="UniProtKB-ARBA"/>
</dbReference>
<evidence type="ECO:0000256" key="1">
    <source>
        <dbReference type="ARBA" id="ARBA00023015"/>
    </source>
</evidence>
<reference evidence="5" key="1">
    <citation type="journal article" date="2022" name="Res Sq">
        <title>Evolution of multicellular longitudinally dividing oral cavity symbionts (Neisseriaceae).</title>
        <authorList>
            <person name="Nyongesa S."/>
            <person name="Weber P."/>
            <person name="Bernet E."/>
            <person name="Pullido F."/>
            <person name="Nieckarz M."/>
            <person name="Delaby M."/>
            <person name="Nieves C."/>
            <person name="Viehboeck T."/>
            <person name="Krause N."/>
            <person name="Rivera-Millot A."/>
            <person name="Nakamura A."/>
            <person name="Vischer N."/>
            <person name="VanNieuwenhze M."/>
            <person name="Brun Y."/>
            <person name="Cava F."/>
            <person name="Bulgheresi S."/>
            <person name="Veyrier F."/>
        </authorList>
    </citation>
    <scope>NUCLEOTIDE SEQUENCE</scope>
    <source>
        <strain evidence="5">17694</strain>
    </source>
</reference>
<dbReference type="InterPro" id="IPR036388">
    <property type="entry name" value="WH-like_DNA-bd_sf"/>
</dbReference>
<dbReference type="EMBL" id="CP091521">
    <property type="protein sequence ID" value="UOP05214.1"/>
    <property type="molecule type" value="Genomic_DNA"/>
</dbReference>
<protein>
    <submittedName>
        <fullName evidence="5">Winged helix-turn-helix transcriptional regulator</fullName>
    </submittedName>
</protein>
<evidence type="ECO:0000313" key="5">
    <source>
        <dbReference type="EMBL" id="UOP05214.1"/>
    </source>
</evidence>
<dbReference type="InterPro" id="IPR002577">
    <property type="entry name" value="HTH_HxlR"/>
</dbReference>
<organism evidence="5 6">
    <name type="scientific">Conchiformibius kuhniae</name>
    <dbReference type="NCBI Taxonomy" id="211502"/>
    <lineage>
        <taxon>Bacteria</taxon>
        <taxon>Pseudomonadati</taxon>
        <taxon>Pseudomonadota</taxon>
        <taxon>Betaproteobacteria</taxon>
        <taxon>Neisseriales</taxon>
        <taxon>Neisseriaceae</taxon>
        <taxon>Conchiformibius</taxon>
    </lineage>
</organism>
<dbReference type="AlphaFoldDB" id="A0A8T9MVR2"/>
<dbReference type="CDD" id="cd00090">
    <property type="entry name" value="HTH_ARSR"/>
    <property type="match status" value="1"/>
</dbReference>
<evidence type="ECO:0000313" key="6">
    <source>
        <dbReference type="Proteomes" id="UP000831534"/>
    </source>
</evidence>
<evidence type="ECO:0000256" key="3">
    <source>
        <dbReference type="ARBA" id="ARBA00023163"/>
    </source>
</evidence>
<dbReference type="PANTHER" id="PTHR33204">
    <property type="entry name" value="TRANSCRIPTIONAL REGULATOR, MARR FAMILY"/>
    <property type="match status" value="1"/>
</dbReference>
<dbReference type="Proteomes" id="UP000831534">
    <property type="component" value="Chromosome"/>
</dbReference>